<accession>A0A546Y9J0</accession>
<name>A0A546Y9J0_AGRTU</name>
<gene>
    <name evidence="1" type="ORF">EXN61_04330</name>
</gene>
<comment type="caution">
    <text evidence="1">The sequence shown here is derived from an EMBL/GenBank/DDBJ whole genome shotgun (WGS) entry which is preliminary data.</text>
</comment>
<dbReference type="AlphaFoldDB" id="A0A546Y9J0"/>
<dbReference type="EMBL" id="SGOE01000001">
    <property type="protein sequence ID" value="TRB09660.1"/>
    <property type="molecule type" value="Genomic_DNA"/>
</dbReference>
<evidence type="ECO:0000313" key="2">
    <source>
        <dbReference type="Proteomes" id="UP000317023"/>
    </source>
</evidence>
<evidence type="ECO:0000313" key="1">
    <source>
        <dbReference type="EMBL" id="TRB09660.1"/>
    </source>
</evidence>
<organism evidence="1 2">
    <name type="scientific">Agrobacterium tumefaciens</name>
    <dbReference type="NCBI Taxonomy" id="358"/>
    <lineage>
        <taxon>Bacteria</taxon>
        <taxon>Pseudomonadati</taxon>
        <taxon>Pseudomonadota</taxon>
        <taxon>Alphaproteobacteria</taxon>
        <taxon>Hyphomicrobiales</taxon>
        <taxon>Rhizobiaceae</taxon>
        <taxon>Rhizobium/Agrobacterium group</taxon>
        <taxon>Agrobacterium</taxon>
        <taxon>Agrobacterium tumefaciens complex</taxon>
    </lineage>
</organism>
<protein>
    <submittedName>
        <fullName evidence="1">Uncharacterized protein</fullName>
    </submittedName>
</protein>
<dbReference type="Proteomes" id="UP000317023">
    <property type="component" value="Unassembled WGS sequence"/>
</dbReference>
<reference evidence="1 2" key="1">
    <citation type="journal article" date="2019" name="Appl. Microbiol. Biotechnol.">
        <title>Differential efficiency of wild type rhizogenic strains for rol gene transformation of plants.</title>
        <authorList>
            <person name="Desmet S."/>
            <person name="De Keyser E."/>
            <person name="Van Vaerenbergh J."/>
            <person name="Baeyen S."/>
            <person name="Van Huylenbroeck J."/>
            <person name="Geelen D."/>
            <person name="Dhooghe E."/>
        </authorList>
    </citation>
    <scope>NUCLEOTIDE SEQUENCE [LARGE SCALE GENOMIC DNA]</scope>
    <source>
        <strain evidence="1 2">MAFF210266</strain>
    </source>
</reference>
<sequence>MIGVILALGLFLLDFLFDGLRDFSLGGKGVDVEIEQILVHGVFVERHDLPAVHDGVLSVGSLGKRPGRAQGSCRRGIPLGRIA</sequence>
<proteinExistence type="predicted"/>